<gene>
    <name evidence="1" type="ORF">BV22DRAFT_1090482</name>
</gene>
<organism evidence="1 2">
    <name type="scientific">Leucogyrophana mollusca</name>
    <dbReference type="NCBI Taxonomy" id="85980"/>
    <lineage>
        <taxon>Eukaryota</taxon>
        <taxon>Fungi</taxon>
        <taxon>Dikarya</taxon>
        <taxon>Basidiomycota</taxon>
        <taxon>Agaricomycotina</taxon>
        <taxon>Agaricomycetes</taxon>
        <taxon>Agaricomycetidae</taxon>
        <taxon>Boletales</taxon>
        <taxon>Boletales incertae sedis</taxon>
        <taxon>Leucogyrophana</taxon>
    </lineage>
</organism>
<evidence type="ECO:0000313" key="1">
    <source>
        <dbReference type="EMBL" id="KAH7924669.1"/>
    </source>
</evidence>
<comment type="caution">
    <text evidence="1">The sequence shown here is derived from an EMBL/GenBank/DDBJ whole genome shotgun (WGS) entry which is preliminary data.</text>
</comment>
<name>A0ACB8BGG6_9AGAM</name>
<accession>A0ACB8BGG6</accession>
<sequence>MSFFRWLAVGAPAIYFGSYYLGRWLRRRIILKTTGLADLPRLGQARPAGQKIKGVAVVCGGSIGGLLTARVCHDHFEKVVIVEPEAWLASEDGRNPQAWKQTHHRSRVMQYYSLTSLLPFAYTVCKKLFPNLKEECEASDLHVLPADFHGSMWGLPTHPPYEEYGDNFPKTFYGSRQSTETLIRRLLIDQKSYPNIQWVVGTATGVIADPEDTSRLKKVVVRTGSTSVELEAVLIIDCTGPAEAGLKWLQREGYGFADSYKGTLPLDRLSVAYNQNIQYSTCIFTLTPELARRLPTINQWDSEGVLLALYTDSRVDRKCVTGLRIEDNRLILCCGVWSPSDEMPKTLPEIKEFCRSMILSKPIPEWWMQMLDMLDEVQDTVECHIARCPPSTCLRFHEAANLPSNYIAIGDSVMRVNPVFGQGIMKATLGVISMNNILHDVAASSKAGVHVSALPSTFAKDFFATQWSKIGPIWQSTRVYDYGWDSTIPIPGETLAYGSWLRWFQRNILTLSQTDREACSAFWHTMMALSPPIDMFHPRILAKILWHVLRHGPA</sequence>
<dbReference type="Proteomes" id="UP000790709">
    <property type="component" value="Unassembled WGS sequence"/>
</dbReference>
<protein>
    <submittedName>
        <fullName evidence="1">Uncharacterized protein</fullName>
    </submittedName>
</protein>
<evidence type="ECO:0000313" key="2">
    <source>
        <dbReference type="Proteomes" id="UP000790709"/>
    </source>
</evidence>
<dbReference type="EMBL" id="MU266419">
    <property type="protein sequence ID" value="KAH7924669.1"/>
    <property type="molecule type" value="Genomic_DNA"/>
</dbReference>
<keyword evidence="2" id="KW-1185">Reference proteome</keyword>
<proteinExistence type="predicted"/>
<reference evidence="1" key="1">
    <citation type="journal article" date="2021" name="New Phytol.">
        <title>Evolutionary innovations through gain and loss of genes in the ectomycorrhizal Boletales.</title>
        <authorList>
            <person name="Wu G."/>
            <person name="Miyauchi S."/>
            <person name="Morin E."/>
            <person name="Kuo A."/>
            <person name="Drula E."/>
            <person name="Varga T."/>
            <person name="Kohler A."/>
            <person name="Feng B."/>
            <person name="Cao Y."/>
            <person name="Lipzen A."/>
            <person name="Daum C."/>
            <person name="Hundley H."/>
            <person name="Pangilinan J."/>
            <person name="Johnson J."/>
            <person name="Barry K."/>
            <person name="LaButti K."/>
            <person name="Ng V."/>
            <person name="Ahrendt S."/>
            <person name="Min B."/>
            <person name="Choi I.G."/>
            <person name="Park H."/>
            <person name="Plett J.M."/>
            <person name="Magnuson J."/>
            <person name="Spatafora J.W."/>
            <person name="Nagy L.G."/>
            <person name="Henrissat B."/>
            <person name="Grigoriev I.V."/>
            <person name="Yang Z.L."/>
            <person name="Xu J."/>
            <person name="Martin F.M."/>
        </authorList>
    </citation>
    <scope>NUCLEOTIDE SEQUENCE</scope>
    <source>
        <strain evidence="1">KUC20120723A-06</strain>
    </source>
</reference>